<accession>A0A6L2M8U1</accession>
<gene>
    <name evidence="5" type="ORF">Tci_042384</name>
</gene>
<feature type="domain" description="Reverse transcriptase Ty1/copia-type" evidence="3">
    <location>
        <begin position="965"/>
        <end position="1041"/>
    </location>
</feature>
<feature type="domain" description="GAG-pre-integrase" evidence="4">
    <location>
        <begin position="552"/>
        <end position="609"/>
    </location>
</feature>
<dbReference type="EMBL" id="BKCJ010006105">
    <property type="protein sequence ID" value="GEU70406.1"/>
    <property type="molecule type" value="Genomic_DNA"/>
</dbReference>
<protein>
    <submittedName>
        <fullName evidence="5">Uncharacterized protein</fullName>
    </submittedName>
</protein>
<evidence type="ECO:0000256" key="1">
    <source>
        <dbReference type="SAM" id="Coils"/>
    </source>
</evidence>
<evidence type="ECO:0000259" key="3">
    <source>
        <dbReference type="Pfam" id="PF07727"/>
    </source>
</evidence>
<evidence type="ECO:0000256" key="2">
    <source>
        <dbReference type="SAM" id="MobiDB-lite"/>
    </source>
</evidence>
<keyword evidence="1" id="KW-0175">Coiled coil</keyword>
<dbReference type="InterPro" id="IPR025724">
    <property type="entry name" value="GAG-pre-integrase_dom"/>
</dbReference>
<evidence type="ECO:0000259" key="4">
    <source>
        <dbReference type="Pfam" id="PF13976"/>
    </source>
</evidence>
<organism evidence="5">
    <name type="scientific">Tanacetum cinerariifolium</name>
    <name type="common">Dalmatian daisy</name>
    <name type="synonym">Chrysanthemum cinerariifolium</name>
    <dbReference type="NCBI Taxonomy" id="118510"/>
    <lineage>
        <taxon>Eukaryota</taxon>
        <taxon>Viridiplantae</taxon>
        <taxon>Streptophyta</taxon>
        <taxon>Embryophyta</taxon>
        <taxon>Tracheophyta</taxon>
        <taxon>Spermatophyta</taxon>
        <taxon>Magnoliopsida</taxon>
        <taxon>eudicotyledons</taxon>
        <taxon>Gunneridae</taxon>
        <taxon>Pentapetalae</taxon>
        <taxon>asterids</taxon>
        <taxon>campanulids</taxon>
        <taxon>Asterales</taxon>
        <taxon>Asteraceae</taxon>
        <taxon>Asteroideae</taxon>
        <taxon>Anthemideae</taxon>
        <taxon>Anthemidinae</taxon>
        <taxon>Tanacetum</taxon>
    </lineage>
</organism>
<proteinExistence type="predicted"/>
<dbReference type="PANTHER" id="PTHR11439">
    <property type="entry name" value="GAG-POL-RELATED RETROTRANSPOSON"/>
    <property type="match status" value="1"/>
</dbReference>
<sequence>IARVYLWWGKGNKAKGRWDGSCRSGADVGRGSRFVGEKIVEKMYSSTFKRVLFKLLVILNGDSLVPSRVVDGVLQLVAPTTAEQKLVRMNELKARGTLLMALPDKHQLKFNSHKDAKTLMVRIKKRFGGNTETKKVQKTLLKQQYENFTGTTTQNIAFVFSSNTDSTTESVSAAASVSAVNAKLHVFSLPNVDSLSNAMIYSFFASQSSSPQLDNDDLKQIDADDHEEMDLKWQMAMLTMRARRDILQGSVGLLRIQEGMVRDNALVNLRQTLEKVEQERDDLKLKLEKFQTSSKNLTKLLASQTNAKTGLGHNSQVFTRAMFDCDDYLSSESDESWPHSSLYNRFQSSDGYHTVPPPYTGTFMPPKPDLVFNNAPNVGTVVPKIKVTRPRHAKPVVTKINSPTKRQLNCSPSPKTSNSPPRVTVVKAPMVNDAQGMQGKWEWKPKCPILDHVSRNTSASITLKRFDYNDALGRSKSGTYPIYLILRSSMVDMFPLEMCDKKNNVLFTDIECLVLSPNFNLPDESQVLLRVPREDNMYNVNLKNIVLSGDLTCLFAKATIDESNLWHRRMGHINFKIINKLVKGNLFRGLATKVFENDNTCVACKKGKQHRASFKTKPVSSVDQPLYRLHMDLFGPTFVKSLNKKSYYLVATNDYSRFTWVFFLATKDETSPILKNFITGLENKLSLKEIKREFSVHRTPQQNGIAERKNKTLIEAARTMIADSLLCNGPTWLFDIDSLTKTMNYQPVTAGNQSNPSAGFQDKFDAKKAGKESDQQYVLFLVWSSGSTNPQNTNEDAAFDAKKIEYEVIVSPSSNAQLRKQDDKTKREAKGKTPIEYFTGYRNLSVEFKDYSKDIINEVNAAVASQLLDDPNMLELEDITYSDDEDDVGAKADFNNLETSIRVSPIPTTRVQKDQPVTQIIGDLSSATQTMSMTMVAKDQEPKRIHQALKDPSWTEAIQEELLQFKMQKSAFLYGNIEEEVYVCQPPRFEDPDLPDKLYKVVKALYGLHQAPRAWYKTLANYLLENGYQRGKIDQTLFIKRQKVKQKKDGIFISQDKYIAEILRKFRLIDRKSASTPIDTEKPLLKDPDGKDVDLHTYRSMIGSLMYLTSSRLDIMFATCTYACFQVTLKASHLHAVKRIYRYLKGKPHLGLWYPKDSPFDLVAYSDSDDAGASLYRKSTTEGCQFLRCRLISWQCKKPTVVATSSTKAEYVAALSCCAQVLWIQNQLLDYGYNFMHTIIYIDNSSTICIIKNPVLHSKTKHIEIRHHFIRDCNDKKYGVFEKDVTCHKYFKWWLPRHTTNGSQFTMSNPHQELASPDQMVFGVNTPRCDEDRLELMALTVFLLPNVEKVEIGVSAIDLQVFAVRLMLLLLVQKFLLFGLTNWCCSLSATRVITNSNLEWFDSFLSARHLLRHLPFQDGSQSYNRNLRAILSNAVVSCSTLSDQGYAEGFYDQ</sequence>
<dbReference type="InterPro" id="IPR043502">
    <property type="entry name" value="DNA/RNA_pol_sf"/>
</dbReference>
<dbReference type="SUPFAM" id="SSF56672">
    <property type="entry name" value="DNA/RNA polymerases"/>
    <property type="match status" value="1"/>
</dbReference>
<dbReference type="InterPro" id="IPR013103">
    <property type="entry name" value="RVT_2"/>
</dbReference>
<dbReference type="Gene3D" id="3.30.420.10">
    <property type="entry name" value="Ribonuclease H-like superfamily/Ribonuclease H"/>
    <property type="match status" value="1"/>
</dbReference>
<feature type="compositionally biased region" description="Polar residues" evidence="2">
    <location>
        <begin position="404"/>
        <end position="421"/>
    </location>
</feature>
<dbReference type="PANTHER" id="PTHR11439:SF495">
    <property type="entry name" value="REVERSE TRANSCRIPTASE, RNA-DEPENDENT DNA POLYMERASE-RELATED"/>
    <property type="match status" value="1"/>
</dbReference>
<dbReference type="InterPro" id="IPR012337">
    <property type="entry name" value="RNaseH-like_sf"/>
</dbReference>
<dbReference type="CDD" id="cd09272">
    <property type="entry name" value="RNase_HI_RT_Ty1"/>
    <property type="match status" value="1"/>
</dbReference>
<evidence type="ECO:0000313" key="5">
    <source>
        <dbReference type="EMBL" id="GEU70406.1"/>
    </source>
</evidence>
<feature type="region of interest" description="Disordered" evidence="2">
    <location>
        <begin position="404"/>
        <end position="423"/>
    </location>
</feature>
<name>A0A6L2M8U1_TANCI</name>
<feature type="non-terminal residue" evidence="5">
    <location>
        <position position="1"/>
    </location>
</feature>
<dbReference type="Pfam" id="PF13976">
    <property type="entry name" value="gag_pre-integrs"/>
    <property type="match status" value="1"/>
</dbReference>
<dbReference type="InterPro" id="IPR036397">
    <property type="entry name" value="RNaseH_sf"/>
</dbReference>
<comment type="caution">
    <text evidence="5">The sequence shown here is derived from an EMBL/GenBank/DDBJ whole genome shotgun (WGS) entry which is preliminary data.</text>
</comment>
<dbReference type="Pfam" id="PF07727">
    <property type="entry name" value="RVT_2"/>
    <property type="match status" value="1"/>
</dbReference>
<reference evidence="5" key="1">
    <citation type="journal article" date="2019" name="Sci. Rep.">
        <title>Draft genome of Tanacetum cinerariifolium, the natural source of mosquito coil.</title>
        <authorList>
            <person name="Yamashiro T."/>
            <person name="Shiraishi A."/>
            <person name="Satake H."/>
            <person name="Nakayama K."/>
        </authorList>
    </citation>
    <scope>NUCLEOTIDE SEQUENCE</scope>
</reference>
<feature type="coiled-coil region" evidence="1">
    <location>
        <begin position="266"/>
        <end position="293"/>
    </location>
</feature>
<dbReference type="SUPFAM" id="SSF53098">
    <property type="entry name" value="Ribonuclease H-like"/>
    <property type="match status" value="1"/>
</dbReference>
<dbReference type="GO" id="GO:0003676">
    <property type="term" value="F:nucleic acid binding"/>
    <property type="evidence" value="ECO:0007669"/>
    <property type="project" value="InterPro"/>
</dbReference>